<dbReference type="AlphaFoldDB" id="A0A498CRQ1"/>
<proteinExistence type="predicted"/>
<dbReference type="EMBL" id="RCDC01000004">
    <property type="protein sequence ID" value="RLK56252.1"/>
    <property type="molecule type" value="Genomic_DNA"/>
</dbReference>
<organism evidence="1 2">
    <name type="scientific">Stenotrophomonas rhizophila</name>
    <dbReference type="NCBI Taxonomy" id="216778"/>
    <lineage>
        <taxon>Bacteria</taxon>
        <taxon>Pseudomonadati</taxon>
        <taxon>Pseudomonadota</taxon>
        <taxon>Gammaproteobacteria</taxon>
        <taxon>Lysobacterales</taxon>
        <taxon>Lysobacteraceae</taxon>
        <taxon>Stenotrophomonas</taxon>
    </lineage>
</organism>
<dbReference type="RefSeq" id="WP_121037235.1">
    <property type="nucleotide sequence ID" value="NZ_RCDC01000004.1"/>
</dbReference>
<sequence>MSEIESAYQEVMEIAKTLPPERATELVACASMVRASTAACIAVFDAREKELIASAKPVKVAV</sequence>
<reference evidence="1 2" key="1">
    <citation type="submission" date="2018-10" db="EMBL/GenBank/DDBJ databases">
        <title>Comparative analysis of microorganisms from saline springs in Andes Mountain Range, Colombia.</title>
        <authorList>
            <person name="Rubin E."/>
        </authorList>
    </citation>
    <scope>NUCLEOTIDE SEQUENCE [LARGE SCALE GENOMIC DNA]</scope>
    <source>
        <strain evidence="1 2">USBA GBX 843</strain>
    </source>
</reference>
<comment type="caution">
    <text evidence="1">The sequence shown here is derived from an EMBL/GenBank/DDBJ whole genome shotgun (WGS) entry which is preliminary data.</text>
</comment>
<protein>
    <submittedName>
        <fullName evidence="1">Uncharacterized protein</fullName>
    </submittedName>
</protein>
<evidence type="ECO:0000313" key="2">
    <source>
        <dbReference type="Proteomes" id="UP000274786"/>
    </source>
</evidence>
<dbReference type="Proteomes" id="UP000274786">
    <property type="component" value="Unassembled WGS sequence"/>
</dbReference>
<name>A0A498CRQ1_9GAMM</name>
<evidence type="ECO:0000313" key="1">
    <source>
        <dbReference type="EMBL" id="RLK56252.1"/>
    </source>
</evidence>
<accession>A0A498CRQ1</accession>
<gene>
    <name evidence="1" type="ORF">BCL79_0635</name>
</gene>